<feature type="region of interest" description="Disordered" evidence="2">
    <location>
        <begin position="581"/>
        <end position="609"/>
    </location>
</feature>
<dbReference type="Proteomes" id="UP001151760">
    <property type="component" value="Unassembled WGS sequence"/>
</dbReference>
<keyword evidence="1" id="KW-0175">Coiled coil</keyword>
<sequence>MTWFKQLEIHLSDLYHNNLSHDVDAFKPTFRAFFGEEHQNFRLKMFYNLDQLRLQFERENLHEVNANNCLEVLRTQFKEFFASQGVNSSDHLHQCWQQDFEDYTYCEPETNIRDLLKNLDILEDFIDKSVITYSELWMKENEVNALKETKKPLNEAIPHEHEIEKSFKLQSKDVQINPVQVVGANLVVTESSGIESKNNSSENALSKSVNETQMQMQEGKVDMGKALDVRPVNDQEPFAEVDSNTTPDSINMSNRGGEIDQNAEKCQVTSPLLDPLTQPNTSEQSYQSLESENISLKKTVVEFQKDFSRMEAHCVNLELKYQNQALKFRQHGQNLNETSNKAKIKKEIEVLETINIELEHSVAKLLAENEKLHKENEHLKQTYKDLYDSIKKTRVQTKDHNDSLISQINSKTVENADLKAQIQEKISKGYRLSPNKSSAGHAKTNTPRSCLRWKPRSCLRWKPTGRIFNTVGLRWVPTGKIFTSSTIKVDSELPTGSNEDITNPYECEQTLNVSAGPGSQLLTPGIINSGLVPNPPSPTPYVPPTKKDWDILFQLMFDEYFNPPPSVASLVLAVVALDPADSTGTPSSTTTVQDAPSPSTSQTPHETQSLVIPSGVEEEFHDIEVAHLDNDPFFGVPIPEPNSKESSSRDNLWIEACKKNLTSVKMLEARTSSRSYHDNYFEVDLQVSRLEAIRIFIAYVAHKNMTVYQMDIKTAFLNGILREEFCVTQLNGFVDQDNPNHVYNLKKALYGLKQALRAWYDLLSSFLLSQKFSKGAVNPTLFTQKKAKASY</sequence>
<dbReference type="Pfam" id="PF07727">
    <property type="entry name" value="RVT_2"/>
    <property type="match status" value="1"/>
</dbReference>
<protein>
    <submittedName>
        <fullName evidence="4">Retrovirus-related pol polyprotein from transposon TNT 1-94</fullName>
    </submittedName>
</protein>
<feature type="domain" description="Reverse transcriptase Ty1/copia-type" evidence="3">
    <location>
        <begin position="650"/>
        <end position="785"/>
    </location>
</feature>
<dbReference type="Gene3D" id="1.10.287.1490">
    <property type="match status" value="1"/>
</dbReference>
<keyword evidence="5" id="KW-1185">Reference proteome</keyword>
<feature type="coiled-coil region" evidence="1">
    <location>
        <begin position="355"/>
        <end position="389"/>
    </location>
</feature>
<comment type="caution">
    <text evidence="4">The sequence shown here is derived from an EMBL/GenBank/DDBJ whole genome shotgun (WGS) entry which is preliminary data.</text>
</comment>
<feature type="compositionally biased region" description="Polar residues" evidence="2">
    <location>
        <begin position="583"/>
        <end position="609"/>
    </location>
</feature>
<reference evidence="4" key="1">
    <citation type="journal article" date="2022" name="Int. J. Mol. Sci.">
        <title>Draft Genome of Tanacetum Coccineum: Genomic Comparison of Closely Related Tanacetum-Family Plants.</title>
        <authorList>
            <person name="Yamashiro T."/>
            <person name="Shiraishi A."/>
            <person name="Nakayama K."/>
            <person name="Satake H."/>
        </authorList>
    </citation>
    <scope>NUCLEOTIDE SEQUENCE</scope>
</reference>
<name>A0ABQ5HZX7_9ASTR</name>
<evidence type="ECO:0000259" key="3">
    <source>
        <dbReference type="Pfam" id="PF07727"/>
    </source>
</evidence>
<proteinExistence type="predicted"/>
<evidence type="ECO:0000256" key="2">
    <source>
        <dbReference type="SAM" id="MobiDB-lite"/>
    </source>
</evidence>
<evidence type="ECO:0000313" key="4">
    <source>
        <dbReference type="EMBL" id="GJT92847.1"/>
    </source>
</evidence>
<accession>A0ABQ5HZX7</accession>
<dbReference type="EMBL" id="BQNB010020148">
    <property type="protein sequence ID" value="GJT92847.1"/>
    <property type="molecule type" value="Genomic_DNA"/>
</dbReference>
<reference evidence="4" key="2">
    <citation type="submission" date="2022-01" db="EMBL/GenBank/DDBJ databases">
        <authorList>
            <person name="Yamashiro T."/>
            <person name="Shiraishi A."/>
            <person name="Satake H."/>
            <person name="Nakayama K."/>
        </authorList>
    </citation>
    <scope>NUCLEOTIDE SEQUENCE</scope>
</reference>
<evidence type="ECO:0000256" key="1">
    <source>
        <dbReference type="SAM" id="Coils"/>
    </source>
</evidence>
<organism evidence="4 5">
    <name type="scientific">Tanacetum coccineum</name>
    <dbReference type="NCBI Taxonomy" id="301880"/>
    <lineage>
        <taxon>Eukaryota</taxon>
        <taxon>Viridiplantae</taxon>
        <taxon>Streptophyta</taxon>
        <taxon>Embryophyta</taxon>
        <taxon>Tracheophyta</taxon>
        <taxon>Spermatophyta</taxon>
        <taxon>Magnoliopsida</taxon>
        <taxon>eudicotyledons</taxon>
        <taxon>Gunneridae</taxon>
        <taxon>Pentapetalae</taxon>
        <taxon>asterids</taxon>
        <taxon>campanulids</taxon>
        <taxon>Asterales</taxon>
        <taxon>Asteraceae</taxon>
        <taxon>Asteroideae</taxon>
        <taxon>Anthemideae</taxon>
        <taxon>Anthemidinae</taxon>
        <taxon>Tanacetum</taxon>
    </lineage>
</organism>
<dbReference type="InterPro" id="IPR013103">
    <property type="entry name" value="RVT_2"/>
</dbReference>
<gene>
    <name evidence="4" type="ORF">Tco_1081692</name>
</gene>
<evidence type="ECO:0000313" key="5">
    <source>
        <dbReference type="Proteomes" id="UP001151760"/>
    </source>
</evidence>